<feature type="region of interest" description="Disordered" evidence="1">
    <location>
        <begin position="502"/>
        <end position="522"/>
    </location>
</feature>
<evidence type="ECO:0000259" key="2">
    <source>
        <dbReference type="Pfam" id="PF12392"/>
    </source>
</evidence>
<dbReference type="OrthoDB" id="9807498at2"/>
<dbReference type="EMBL" id="JRNN01000009">
    <property type="protein sequence ID" value="KGF37279.1"/>
    <property type="molecule type" value="Genomic_DNA"/>
</dbReference>
<keyword evidence="3" id="KW-0645">Protease</keyword>
<dbReference type="AlphaFoldDB" id="A0A096BW28"/>
<reference evidence="3 4" key="1">
    <citation type="submission" date="2014-07" db="EMBL/GenBank/DDBJ databases">
        <authorList>
            <person name="McCorrison J."/>
            <person name="Sanka R."/>
            <person name="Torralba M."/>
            <person name="Gillis M."/>
            <person name="Haft D.H."/>
            <person name="Methe B."/>
            <person name="Sutton G."/>
            <person name="Nelson K.E."/>
        </authorList>
    </citation>
    <scope>NUCLEOTIDE SEQUENCE [LARGE SCALE GENOMIC DNA]</scope>
    <source>
        <strain evidence="3 4">DNF00853</strain>
    </source>
</reference>
<accession>A0A096BW28</accession>
<name>A0A096BW28_9BACT</name>
<evidence type="ECO:0000256" key="1">
    <source>
        <dbReference type="SAM" id="MobiDB-lite"/>
    </source>
</evidence>
<organism evidence="3 4">
    <name type="scientific">Hoylesella buccalis DNF00853</name>
    <dbReference type="NCBI Taxonomy" id="1401074"/>
    <lineage>
        <taxon>Bacteria</taxon>
        <taxon>Pseudomonadati</taxon>
        <taxon>Bacteroidota</taxon>
        <taxon>Bacteroidia</taxon>
        <taxon>Bacteroidales</taxon>
        <taxon>Prevotellaceae</taxon>
        <taxon>Hoylesella</taxon>
    </lineage>
</organism>
<evidence type="ECO:0000313" key="4">
    <source>
        <dbReference type="Proteomes" id="UP000029556"/>
    </source>
</evidence>
<proteinExistence type="predicted"/>
<feature type="domain" description="Peptidase U32 collagenase" evidence="2">
    <location>
        <begin position="385"/>
        <end position="495"/>
    </location>
</feature>
<dbReference type="InterPro" id="IPR020988">
    <property type="entry name" value="Pept_U32_collagenase"/>
</dbReference>
<dbReference type="PANTHER" id="PTHR30217:SF10">
    <property type="entry name" value="23S RRNA 5-HYDROXYCYTIDINE C2501 SYNTHASE"/>
    <property type="match status" value="1"/>
</dbReference>
<dbReference type="InterPro" id="IPR051454">
    <property type="entry name" value="RNA/ubiquinone_mod_enzymes"/>
</dbReference>
<dbReference type="GO" id="GO:0006508">
    <property type="term" value="P:proteolysis"/>
    <property type="evidence" value="ECO:0007669"/>
    <property type="project" value="UniProtKB-KW"/>
</dbReference>
<comment type="caution">
    <text evidence="3">The sequence shown here is derived from an EMBL/GenBank/DDBJ whole genome shotgun (WGS) entry which is preliminary data.</text>
</comment>
<keyword evidence="3" id="KW-0378">Hydrolase</keyword>
<sequence>MRKLELLAPAKNLECGKAAIDHGADAVYIGASKFGARASAGNSLDDIRELCLYAHQFGAKVFVTVNTIVYQDELEDTRALLRALTEMRVDALLVQDMAVLELLPKDLKPLPALHASTQTDNRTAEKVAWLHGLGFERVVLARELSLTEIKTIHQIVPDVQLEGFVHGALCVSYSGVCYASQYCFQRSANRGACAQFCRMKFDLIDAQGREIEHQRHLLSLKDLCQIDHLEEMADAGICSFKIEGRLKDVEYVKNVVAAYSKRLNRIIEKRGDDYCRASLGQVTYYFEPDLKKTFNRGYTDYFLHHRQPYIYSPDTPKALGEYVGKVKEIRRGSFNVAGTASFANGDGLCFINDEHELEGFRINRAEGNRLFPLRMPDNLRPGAALYRNRDEAFSKLLKGKTAERKIPITLTLSVIENGFALSATGQDIKSTCQVLEMNKQKAMKPQRDNILRQLGKLGDTPYMADVIELEGQADAYFIPSSALATLRREVVQAIKLEHSNEVETPSVHPSVSPTAPPARKSSGTLAWQPEYRKFTYLYNIANTLSKSFYQREGLSNVADAYEVSQGTDEGAKRNDSVLVMQCRHCLRYSLGHCVKRGGEQPTWKEPLYLRLGDGRRFRLEFKCDECQMNIYAGE</sequence>
<protein>
    <submittedName>
        <fullName evidence="3">Protease</fullName>
    </submittedName>
</protein>
<dbReference type="GO" id="GO:0008233">
    <property type="term" value="F:peptidase activity"/>
    <property type="evidence" value="ECO:0007669"/>
    <property type="project" value="UniProtKB-KW"/>
</dbReference>
<dbReference type="Proteomes" id="UP000029556">
    <property type="component" value="Unassembled WGS sequence"/>
</dbReference>
<dbReference type="PANTHER" id="PTHR30217">
    <property type="entry name" value="PEPTIDASE U32 FAMILY"/>
    <property type="match status" value="1"/>
</dbReference>
<evidence type="ECO:0000313" key="3">
    <source>
        <dbReference type="EMBL" id="KGF37279.1"/>
    </source>
</evidence>
<dbReference type="RefSeq" id="WP_036871393.1">
    <property type="nucleotide sequence ID" value="NZ_JRNN01000009.1"/>
</dbReference>
<dbReference type="InterPro" id="IPR001539">
    <property type="entry name" value="Peptidase_U32"/>
</dbReference>
<dbReference type="Pfam" id="PF12392">
    <property type="entry name" value="DUF3656"/>
    <property type="match status" value="1"/>
</dbReference>
<gene>
    <name evidence="3" type="ORF">HMPREF2137_00670</name>
</gene>
<dbReference type="Pfam" id="PF01136">
    <property type="entry name" value="Peptidase_U32"/>
    <property type="match status" value="1"/>
</dbReference>